<keyword evidence="2" id="KW-0677">Repeat</keyword>
<evidence type="ECO:0000313" key="5">
    <source>
        <dbReference type="EMBL" id="EKF30857.1"/>
    </source>
</evidence>
<dbReference type="SMART" id="SM00320">
    <property type="entry name" value="WD40"/>
    <property type="match status" value="3"/>
</dbReference>
<dbReference type="InterPro" id="IPR050459">
    <property type="entry name" value="WD_repeat_RBAP46/RBAP48/MSI1"/>
</dbReference>
<protein>
    <submittedName>
        <fullName evidence="5">Uncharacterized protein</fullName>
    </submittedName>
</protein>
<evidence type="ECO:0000256" key="1">
    <source>
        <dbReference type="ARBA" id="ARBA00022574"/>
    </source>
</evidence>
<keyword evidence="1 4" id="KW-0853">WD repeat</keyword>
<keyword evidence="3" id="KW-0687">Ribonucleoprotein</keyword>
<evidence type="ECO:0000256" key="3">
    <source>
        <dbReference type="ARBA" id="ARBA00022980"/>
    </source>
</evidence>
<dbReference type="InterPro" id="IPR001680">
    <property type="entry name" value="WD40_rpt"/>
</dbReference>
<organism evidence="5 6">
    <name type="scientific">Trypanosoma cruzi marinkellei</name>
    <dbReference type="NCBI Taxonomy" id="85056"/>
    <lineage>
        <taxon>Eukaryota</taxon>
        <taxon>Discoba</taxon>
        <taxon>Euglenozoa</taxon>
        <taxon>Kinetoplastea</taxon>
        <taxon>Metakinetoplastina</taxon>
        <taxon>Trypanosomatida</taxon>
        <taxon>Trypanosomatidae</taxon>
        <taxon>Trypanosoma</taxon>
        <taxon>Schizotrypanum</taxon>
    </lineage>
</organism>
<reference evidence="5 6" key="1">
    <citation type="journal article" date="2012" name="BMC Genomics">
        <title>Comparative genomic analysis of human infective Trypanosoma cruzi lineages with the bat-restricted subspecies T. cruzi marinkellei.</title>
        <authorList>
            <person name="Franzen O."/>
            <person name="Talavera-Lopez C."/>
            <person name="Ochaya S."/>
            <person name="Butler C.E."/>
            <person name="Messenger L.A."/>
            <person name="Lewis M.D."/>
            <person name="Llewellyn M.S."/>
            <person name="Marinkelle C.J."/>
            <person name="Tyler K.M."/>
            <person name="Miles M.A."/>
            <person name="Andersson B."/>
        </authorList>
    </citation>
    <scope>NUCLEOTIDE SEQUENCE [LARGE SCALE GENOMIC DNA]</scope>
    <source>
        <strain evidence="5 6">B7</strain>
    </source>
</reference>
<keyword evidence="6" id="KW-1185">Reference proteome</keyword>
<feature type="repeat" description="WD" evidence="4">
    <location>
        <begin position="315"/>
        <end position="350"/>
    </location>
</feature>
<dbReference type="PROSITE" id="PS00678">
    <property type="entry name" value="WD_REPEATS_1"/>
    <property type="match status" value="1"/>
</dbReference>
<gene>
    <name evidence="5" type="ORF">MOQ_005319</name>
</gene>
<dbReference type="InterPro" id="IPR015943">
    <property type="entry name" value="WD40/YVTN_repeat-like_dom_sf"/>
</dbReference>
<accession>K2NPR2</accession>
<dbReference type="InterPro" id="IPR019775">
    <property type="entry name" value="WD40_repeat_CS"/>
</dbReference>
<dbReference type="Proteomes" id="UP000007350">
    <property type="component" value="Unassembled WGS sequence"/>
</dbReference>
<dbReference type="GO" id="GO:0005840">
    <property type="term" value="C:ribosome"/>
    <property type="evidence" value="ECO:0007669"/>
    <property type="project" value="UniProtKB-KW"/>
</dbReference>
<sequence length="901" mass="99047">MLTAFGLMDESIIKVPFYAATSAWRTKAQLQGLLRNHPSVIADSGLLAAPGTIFSTARLSLHNSESALALGMNPLGGGGSVGLMSMEGPKPTLQGATHIRWLDLPPDVCVSSVDWCDDHLLLGSTRGRILLVKAGPYSVTESGEALDPSRCLVSGDTQPMVGDIIVAPSSHAVSTLVRSVRCNAEVNSSSVVGVVDSRAMLWDLGGDLHPVHAWTPGVGTEVKNNGQHEVLLFAHWAPHSDSILLTGGYEGSLIITDTRADSTRGHGLTLPMRRGYMARCADFNTLLPFVVAAASSDGTISVFDCRFPENAVRTISSLQGDVASLKWLKLHSDLLATGGIDGTVAMWNLRFPPTYCVGRAQYKYPVVDLAATLSSVEQRLFGVTSGGELTLTGLALPALSALALWPSSRAKPQQADEDTPHLRERESQGVGLLYARRLREAYEIITDCAMERFTRKDTAVSMALVALTDVMLVPKFDYKEMIEEKVGRLFAVEETSHTQALEQFDDLLTRSSERLCMTLPLRKVRDFVSPNPEDVKKLEALRLNLLLQRVLYTGNPEAVIAGVQFFAANAGNLELVDTDTACGIARMLLRENYLEGEKFIRAFLSLLIQQDGTVLARTLTRRLLIVVQEPLMTEGLPPRQAKRREERFLRNLVAAQEAVHVQLTILGMGIEKHAQVIATVNRYEKACLEKGESGIFGWLGIRPILLFLHSLTADSNYATFFWACVQLIEAFAKCPGARQVESLLFITVDRIHSAAKHIQNQLNQAAETPRFSLPALREVGNTIRSALDFLLVLLRVQLECENVAIESGMSEIPPVMSRIFDILSTSSSDLLEAWATLLEKLEDCKMRDFVRKCCLGVVRNFSFQIEELMKVSSKKEDDEPLNEILDTCYHFIDTVLKGDDD</sequence>
<proteinExistence type="predicted"/>
<evidence type="ECO:0000256" key="2">
    <source>
        <dbReference type="ARBA" id="ARBA00022737"/>
    </source>
</evidence>
<keyword evidence="3" id="KW-0689">Ribosomal protein</keyword>
<dbReference type="SUPFAM" id="SSF50978">
    <property type="entry name" value="WD40 repeat-like"/>
    <property type="match status" value="1"/>
</dbReference>
<comment type="caution">
    <text evidence="5">The sequence shown here is derived from an EMBL/GenBank/DDBJ whole genome shotgun (WGS) entry which is preliminary data.</text>
</comment>
<name>K2NPR2_TRYCR</name>
<dbReference type="EMBL" id="AHKC01011382">
    <property type="protein sequence ID" value="EKF30857.1"/>
    <property type="molecule type" value="Genomic_DNA"/>
</dbReference>
<evidence type="ECO:0000256" key="4">
    <source>
        <dbReference type="PROSITE-ProRule" id="PRU00221"/>
    </source>
</evidence>
<dbReference type="PROSITE" id="PS50082">
    <property type="entry name" value="WD_REPEATS_2"/>
    <property type="match status" value="1"/>
</dbReference>
<dbReference type="InterPro" id="IPR036322">
    <property type="entry name" value="WD40_repeat_dom_sf"/>
</dbReference>
<dbReference type="PANTHER" id="PTHR22850">
    <property type="entry name" value="WD40 REPEAT FAMILY"/>
    <property type="match status" value="1"/>
</dbReference>
<dbReference type="Gene3D" id="2.130.10.10">
    <property type="entry name" value="YVTN repeat-like/Quinoprotein amine dehydrogenase"/>
    <property type="match status" value="1"/>
</dbReference>
<dbReference type="OrthoDB" id="273771at2759"/>
<evidence type="ECO:0000313" key="6">
    <source>
        <dbReference type="Proteomes" id="UP000007350"/>
    </source>
</evidence>
<dbReference type="AlphaFoldDB" id="K2NPR2"/>